<evidence type="ECO:0000256" key="4">
    <source>
        <dbReference type="ARBA" id="ARBA00022729"/>
    </source>
</evidence>
<sequence length="546" mass="58745">MPIKKRLGGLVAVAVASLALAACSGHASTADKNAPAKTSLTVAVAATPTSYDLDGSWAASNENYTMWSQTQIGLLNYKTTTKNGVVTTDFTHFVGALADAKNPYTVSDNGQTYTFHLRTGVKSQAGNPFTAEDVYWSVERKLSDKGVGLTQIKNYFNSMSQVQIIDDHTIAFHLHNAGNDNVFLPIFTGQTGRMYDKVELLKHATTDDPWAVKWAAQNTGWGYGPYVVDSVSAGQQVVLKANPNYPVGHPAFTTITMKVVPDSGTRAQLLASGNVDVAEALTPSDLNSIKDSAKVTEPSVDHPIEFDDISLVQNKAPFDDALVRQAFNYAIPYDKIISQVYEGFAVPSPGWFTPTMGVPGLSTKPAYTYDAKKAKALLAKAGKSSVDVTLSISNASPDIVDTAIMIGSYAKKAGFNVTVDQLNPADFATGRLKQTFQALIASNRVQVQVPSFVNNFFLPGDPSNSGAFIPNDEWKSLMSTAIAAGTGTSKEAAPHWQKVNDYINQDASQLPLLYKQPNQAYSKDLSNLSYRYDSTVDYSILTPAGG</sequence>
<dbReference type="RefSeq" id="WP_185276214.1">
    <property type="nucleotide sequence ID" value="NZ_CP043641.1"/>
</dbReference>
<dbReference type="Gene3D" id="3.10.105.10">
    <property type="entry name" value="Dipeptide-binding Protein, Domain 3"/>
    <property type="match status" value="1"/>
</dbReference>
<evidence type="ECO:0000259" key="6">
    <source>
        <dbReference type="Pfam" id="PF00496"/>
    </source>
</evidence>
<dbReference type="PANTHER" id="PTHR30290">
    <property type="entry name" value="PERIPLASMIC BINDING COMPONENT OF ABC TRANSPORTER"/>
    <property type="match status" value="1"/>
</dbReference>
<evidence type="ECO:0000256" key="1">
    <source>
        <dbReference type="ARBA" id="ARBA00004196"/>
    </source>
</evidence>
<keyword evidence="3" id="KW-0813">Transport</keyword>
<dbReference type="Pfam" id="PF00496">
    <property type="entry name" value="SBP_bac_5"/>
    <property type="match status" value="1"/>
</dbReference>
<protein>
    <recommendedName>
        <fullName evidence="6">Solute-binding protein family 5 domain-containing protein</fullName>
    </recommendedName>
</protein>
<feature type="signal peptide" evidence="5">
    <location>
        <begin position="1"/>
        <end position="21"/>
    </location>
</feature>
<dbReference type="KEGG" id="lse:F1C12_17725"/>
<comment type="similarity">
    <text evidence="2">Belongs to the bacterial solute-binding protein 5 family.</text>
</comment>
<dbReference type="InterPro" id="IPR000914">
    <property type="entry name" value="SBP_5_dom"/>
</dbReference>
<evidence type="ECO:0000256" key="3">
    <source>
        <dbReference type="ARBA" id="ARBA00022448"/>
    </source>
</evidence>
<gene>
    <name evidence="7" type="ORF">F1C12_17725</name>
</gene>
<dbReference type="SUPFAM" id="SSF53850">
    <property type="entry name" value="Periplasmic binding protein-like II"/>
    <property type="match status" value="1"/>
</dbReference>
<keyword evidence="4 5" id="KW-0732">Signal</keyword>
<dbReference type="GO" id="GO:0030313">
    <property type="term" value="C:cell envelope"/>
    <property type="evidence" value="ECO:0007669"/>
    <property type="project" value="UniProtKB-SubCell"/>
</dbReference>
<dbReference type="PANTHER" id="PTHR30290:SF10">
    <property type="entry name" value="PERIPLASMIC OLIGOPEPTIDE-BINDING PROTEIN-RELATED"/>
    <property type="match status" value="1"/>
</dbReference>
<dbReference type="EMBL" id="CP043641">
    <property type="protein sequence ID" value="QNE36774.1"/>
    <property type="molecule type" value="Genomic_DNA"/>
</dbReference>
<evidence type="ECO:0000256" key="2">
    <source>
        <dbReference type="ARBA" id="ARBA00005695"/>
    </source>
</evidence>
<dbReference type="GO" id="GO:0015833">
    <property type="term" value="P:peptide transport"/>
    <property type="evidence" value="ECO:0007669"/>
    <property type="project" value="TreeGrafter"/>
</dbReference>
<dbReference type="InterPro" id="IPR039424">
    <property type="entry name" value="SBP_5"/>
</dbReference>
<name>A0A7G6YE59_9MICO</name>
<accession>A0A7G6YE59</accession>
<feature type="chain" id="PRO_5039620957" description="Solute-binding protein family 5 domain-containing protein" evidence="5">
    <location>
        <begin position="22"/>
        <end position="546"/>
    </location>
</feature>
<dbReference type="InterPro" id="IPR030678">
    <property type="entry name" value="Peptide/Ni-bd"/>
</dbReference>
<evidence type="ECO:0000256" key="5">
    <source>
        <dbReference type="SAM" id="SignalP"/>
    </source>
</evidence>
<dbReference type="AlphaFoldDB" id="A0A7G6YE59"/>
<comment type="subcellular location">
    <subcellularLocation>
        <location evidence="1">Cell envelope</location>
    </subcellularLocation>
</comment>
<reference evidence="8" key="1">
    <citation type="submission" date="2019-09" db="EMBL/GenBank/DDBJ databases">
        <title>Antimicrobial potential of Antarctic Bacteria.</title>
        <authorList>
            <person name="Benaud N."/>
            <person name="Edwards R.J."/>
            <person name="Ferrari B.C."/>
        </authorList>
    </citation>
    <scope>NUCLEOTIDE SEQUENCE [LARGE SCALE GENOMIC DNA]</scope>
    <source>
        <strain evidence="8">INR9</strain>
    </source>
</reference>
<dbReference type="Gene3D" id="3.40.190.10">
    <property type="entry name" value="Periplasmic binding protein-like II"/>
    <property type="match status" value="1"/>
</dbReference>
<dbReference type="GO" id="GO:1904680">
    <property type="term" value="F:peptide transmembrane transporter activity"/>
    <property type="evidence" value="ECO:0007669"/>
    <property type="project" value="TreeGrafter"/>
</dbReference>
<dbReference type="PROSITE" id="PS51257">
    <property type="entry name" value="PROKAR_LIPOPROTEIN"/>
    <property type="match status" value="1"/>
</dbReference>
<feature type="domain" description="Solute-binding protein family 5" evidence="6">
    <location>
        <begin position="100"/>
        <end position="456"/>
    </location>
</feature>
<proteinExistence type="inferred from homology"/>
<dbReference type="GO" id="GO:0043190">
    <property type="term" value="C:ATP-binding cassette (ABC) transporter complex"/>
    <property type="evidence" value="ECO:0007669"/>
    <property type="project" value="InterPro"/>
</dbReference>
<evidence type="ECO:0000313" key="7">
    <source>
        <dbReference type="EMBL" id="QNE36774.1"/>
    </source>
</evidence>
<dbReference type="Proteomes" id="UP000515511">
    <property type="component" value="Chromosome"/>
</dbReference>
<evidence type="ECO:0000313" key="8">
    <source>
        <dbReference type="Proteomes" id="UP000515511"/>
    </source>
</evidence>
<dbReference type="PIRSF" id="PIRSF002741">
    <property type="entry name" value="MppA"/>
    <property type="match status" value="1"/>
</dbReference>
<dbReference type="GO" id="GO:0042597">
    <property type="term" value="C:periplasmic space"/>
    <property type="evidence" value="ECO:0007669"/>
    <property type="project" value="UniProtKB-ARBA"/>
</dbReference>
<organism evidence="7 8">
    <name type="scientific">Leifsonia shinshuensis</name>
    <dbReference type="NCBI Taxonomy" id="150026"/>
    <lineage>
        <taxon>Bacteria</taxon>
        <taxon>Bacillati</taxon>
        <taxon>Actinomycetota</taxon>
        <taxon>Actinomycetes</taxon>
        <taxon>Micrococcales</taxon>
        <taxon>Microbacteriaceae</taxon>
        <taxon>Leifsonia</taxon>
    </lineage>
</organism>